<gene>
    <name evidence="1" type="ORF">SAMN05660831_00081</name>
</gene>
<accession>A0A1I1N2P1</accession>
<dbReference type="EMBL" id="FOMJ01000001">
    <property type="protein sequence ID" value="SFC91934.1"/>
    <property type="molecule type" value="Genomic_DNA"/>
</dbReference>
<reference evidence="1 2" key="1">
    <citation type="submission" date="2016-10" db="EMBL/GenBank/DDBJ databases">
        <authorList>
            <person name="de Groot N.N."/>
        </authorList>
    </citation>
    <scope>NUCLEOTIDE SEQUENCE [LARGE SCALE GENOMIC DNA]</scope>
    <source>
        <strain evidence="1 2">HL3</strain>
    </source>
</reference>
<dbReference type="Proteomes" id="UP000198611">
    <property type="component" value="Unassembled WGS sequence"/>
</dbReference>
<dbReference type="RefSeq" id="WP_143613072.1">
    <property type="nucleotide sequence ID" value="NZ_FOMJ01000001.1"/>
</dbReference>
<evidence type="ECO:0000313" key="1">
    <source>
        <dbReference type="EMBL" id="SFC91934.1"/>
    </source>
</evidence>
<dbReference type="AlphaFoldDB" id="A0A1I1N2P1"/>
<proteinExistence type="predicted"/>
<organism evidence="1 2">
    <name type="scientific">Thiohalospira halophila DSM 15071</name>
    <dbReference type="NCBI Taxonomy" id="1123397"/>
    <lineage>
        <taxon>Bacteria</taxon>
        <taxon>Pseudomonadati</taxon>
        <taxon>Pseudomonadota</taxon>
        <taxon>Gammaproteobacteria</taxon>
        <taxon>Thiohalospirales</taxon>
        <taxon>Thiohalospiraceae</taxon>
        <taxon>Thiohalospira</taxon>
    </lineage>
</organism>
<keyword evidence="2" id="KW-1185">Reference proteome</keyword>
<protein>
    <submittedName>
        <fullName evidence="1">Uncharacterized protein</fullName>
    </submittedName>
</protein>
<name>A0A1I1N2P1_9GAMM</name>
<evidence type="ECO:0000313" key="2">
    <source>
        <dbReference type="Proteomes" id="UP000198611"/>
    </source>
</evidence>
<sequence length="92" mass="10391">MEIETSGMTANANSEMYSSLAVGTPFIEWTAEPTQDDLKEVMIKTDIYSEEDKAYYAVRLRDGSIFVPDLERDKVDLSVRRIVCHLVVTGVE</sequence>